<sequence>MSRQCIWPPNWTIGGPLPQIEELRVTHPHPDDLLYAHLPTTVRRMSLCCLPCYALQLWHPRKYRRWRSPISSASELLRILSGSL</sequence>
<evidence type="ECO:0000313" key="2">
    <source>
        <dbReference type="Proteomes" id="UP000308197"/>
    </source>
</evidence>
<reference evidence="1 2" key="1">
    <citation type="journal article" date="2019" name="Nat. Ecol. Evol.">
        <title>Megaphylogeny resolves global patterns of mushroom evolution.</title>
        <authorList>
            <person name="Varga T."/>
            <person name="Krizsan K."/>
            <person name="Foldi C."/>
            <person name="Dima B."/>
            <person name="Sanchez-Garcia M."/>
            <person name="Sanchez-Ramirez S."/>
            <person name="Szollosi G.J."/>
            <person name="Szarkandi J.G."/>
            <person name="Papp V."/>
            <person name="Albert L."/>
            <person name="Andreopoulos W."/>
            <person name="Angelini C."/>
            <person name="Antonin V."/>
            <person name="Barry K.W."/>
            <person name="Bougher N.L."/>
            <person name="Buchanan P."/>
            <person name="Buyck B."/>
            <person name="Bense V."/>
            <person name="Catcheside P."/>
            <person name="Chovatia M."/>
            <person name="Cooper J."/>
            <person name="Damon W."/>
            <person name="Desjardin D."/>
            <person name="Finy P."/>
            <person name="Geml J."/>
            <person name="Haridas S."/>
            <person name="Hughes K."/>
            <person name="Justo A."/>
            <person name="Karasinski D."/>
            <person name="Kautmanova I."/>
            <person name="Kiss B."/>
            <person name="Kocsube S."/>
            <person name="Kotiranta H."/>
            <person name="LaButti K.M."/>
            <person name="Lechner B.E."/>
            <person name="Liimatainen K."/>
            <person name="Lipzen A."/>
            <person name="Lukacs Z."/>
            <person name="Mihaltcheva S."/>
            <person name="Morgado L.N."/>
            <person name="Niskanen T."/>
            <person name="Noordeloos M.E."/>
            <person name="Ohm R.A."/>
            <person name="Ortiz-Santana B."/>
            <person name="Ovrebo C."/>
            <person name="Racz N."/>
            <person name="Riley R."/>
            <person name="Savchenko A."/>
            <person name="Shiryaev A."/>
            <person name="Soop K."/>
            <person name="Spirin V."/>
            <person name="Szebenyi C."/>
            <person name="Tomsovsky M."/>
            <person name="Tulloss R.E."/>
            <person name="Uehling J."/>
            <person name="Grigoriev I.V."/>
            <person name="Vagvolgyi C."/>
            <person name="Papp T."/>
            <person name="Martin F.M."/>
            <person name="Miettinen O."/>
            <person name="Hibbett D.S."/>
            <person name="Nagy L.G."/>
        </authorList>
    </citation>
    <scope>NUCLEOTIDE SEQUENCE [LARGE SCALE GENOMIC DNA]</scope>
    <source>
        <strain evidence="1 2">HHB13444</strain>
    </source>
</reference>
<dbReference type="EMBL" id="ML210976">
    <property type="protein sequence ID" value="TFK93823.1"/>
    <property type="molecule type" value="Genomic_DNA"/>
</dbReference>
<protein>
    <submittedName>
        <fullName evidence="1">Uncharacterized protein</fullName>
    </submittedName>
</protein>
<keyword evidence="2" id="KW-1185">Reference proteome</keyword>
<name>A0A5C3Q5X2_9APHY</name>
<dbReference type="STRING" id="1314778.A0A5C3Q5X2"/>
<dbReference type="Proteomes" id="UP000308197">
    <property type="component" value="Unassembled WGS sequence"/>
</dbReference>
<dbReference type="AlphaFoldDB" id="A0A5C3Q5X2"/>
<gene>
    <name evidence="1" type="ORF">K466DRAFT_59914</name>
</gene>
<evidence type="ECO:0000313" key="1">
    <source>
        <dbReference type="EMBL" id="TFK93823.1"/>
    </source>
</evidence>
<proteinExistence type="predicted"/>
<accession>A0A5C3Q5X2</accession>
<organism evidence="1 2">
    <name type="scientific">Polyporus arcularius HHB13444</name>
    <dbReference type="NCBI Taxonomy" id="1314778"/>
    <lineage>
        <taxon>Eukaryota</taxon>
        <taxon>Fungi</taxon>
        <taxon>Dikarya</taxon>
        <taxon>Basidiomycota</taxon>
        <taxon>Agaricomycotina</taxon>
        <taxon>Agaricomycetes</taxon>
        <taxon>Polyporales</taxon>
        <taxon>Polyporaceae</taxon>
        <taxon>Polyporus</taxon>
    </lineage>
</organism>
<dbReference type="InParanoid" id="A0A5C3Q5X2"/>